<dbReference type="InterPro" id="IPR011527">
    <property type="entry name" value="ABC1_TM_dom"/>
</dbReference>
<comment type="similarity">
    <text evidence="2">Belongs to the ABC transporter superfamily. ABCC family. Conjugate transporter (TC 3.A.1.208) subfamily.</text>
</comment>
<dbReference type="GO" id="GO:0016887">
    <property type="term" value="F:ATP hydrolysis activity"/>
    <property type="evidence" value="ECO:0007669"/>
    <property type="project" value="InterPro"/>
</dbReference>
<dbReference type="InterPro" id="IPR036640">
    <property type="entry name" value="ABC1_TM_sf"/>
</dbReference>
<dbReference type="EMBL" id="HG793135">
    <property type="protein sequence ID" value="CRL18376.1"/>
    <property type="molecule type" value="Genomic_DNA"/>
</dbReference>
<feature type="transmembrane region" description="Helical" evidence="11">
    <location>
        <begin position="129"/>
        <end position="150"/>
    </location>
</feature>
<dbReference type="InterPro" id="IPR003439">
    <property type="entry name" value="ABC_transporter-like_ATP-bd"/>
</dbReference>
<gene>
    <name evidence="14" type="ORF">PCAMFM013_S002g000246</name>
</gene>
<feature type="transmembrane region" description="Helical" evidence="11">
    <location>
        <begin position="67"/>
        <end position="90"/>
    </location>
</feature>
<evidence type="ECO:0000256" key="8">
    <source>
        <dbReference type="ARBA" id="ARBA00022989"/>
    </source>
</evidence>
<evidence type="ECO:0000256" key="1">
    <source>
        <dbReference type="ARBA" id="ARBA00004651"/>
    </source>
</evidence>
<dbReference type="FunFam" id="3.40.50.300:FF:000838">
    <property type="entry name" value="ABC multidrug transporter (Eurofung)"/>
    <property type="match status" value="1"/>
</dbReference>
<dbReference type="FunFam" id="1.20.1560.10:FF:000055">
    <property type="entry name" value="ABC multidrug transporter (Eurofung)"/>
    <property type="match status" value="1"/>
</dbReference>
<feature type="domain" description="ABC transporter" evidence="12">
    <location>
        <begin position="1206"/>
        <end position="1437"/>
    </location>
</feature>
<dbReference type="InterPro" id="IPR050173">
    <property type="entry name" value="ABC_transporter_C-like"/>
</dbReference>
<protein>
    <submittedName>
        <fullName evidence="14">Cyclic peptide transporter</fullName>
    </submittedName>
</protein>
<dbReference type="InterPro" id="IPR027417">
    <property type="entry name" value="P-loop_NTPase"/>
</dbReference>
<accession>A0A0G4NWF2</accession>
<keyword evidence="15" id="KW-1185">Reference proteome</keyword>
<evidence type="ECO:0000256" key="6">
    <source>
        <dbReference type="ARBA" id="ARBA00022741"/>
    </source>
</evidence>
<keyword evidence="9 11" id="KW-0472">Membrane</keyword>
<evidence type="ECO:0000256" key="5">
    <source>
        <dbReference type="ARBA" id="ARBA00022692"/>
    </source>
</evidence>
<dbReference type="InterPro" id="IPR044726">
    <property type="entry name" value="ABCC_6TM_D2"/>
</dbReference>
<keyword evidence="6" id="KW-0547">Nucleotide-binding</keyword>
<dbReference type="SMART" id="SM00382">
    <property type="entry name" value="AAA"/>
    <property type="match status" value="2"/>
</dbReference>
<feature type="transmembrane region" description="Helical" evidence="11">
    <location>
        <begin position="156"/>
        <end position="174"/>
    </location>
</feature>
<feature type="transmembrane region" description="Helical" evidence="11">
    <location>
        <begin position="1115"/>
        <end position="1138"/>
    </location>
</feature>
<feature type="domain" description="ABC transporter" evidence="12">
    <location>
        <begin position="615"/>
        <end position="842"/>
    </location>
</feature>
<evidence type="ECO:0000313" key="14">
    <source>
        <dbReference type="EMBL" id="CRL18376.1"/>
    </source>
</evidence>
<keyword evidence="3" id="KW-0813">Transport</keyword>
<sequence length="1443" mass="161164">MENISICGDDSFGPQVNHCRGGFDFTLLFEECFFSIVPSVLLLLALPIRYNQLRRSRLRKVSQSWLYWVKLIFGQAFGATQLCLFVVWFLPNAPRTRASLAAAALAFFSSVGLLLLSHWEHVFSVHPSHLLNIALSVSLLFDIIRVRSLWFASNTAIAGIYTASTTLKIIWFYLEAQSKRKSFLNPRERYGEEEVHGLYSRTFFWWINPYLYLGFKNVLSVDDLPHLDRTMSADVLHRRLAIGWNRVMKASRTSRNGLAFSTMWTFKSSVIWAFMARLAVIGLTYAQPFLIMALTNYVQVSEPNKNDGYGLIGAFALVFLLKGVFNCLYQHHNFRLITKIRGAIVSSIFEKTLNLIFDEYSDTAALTLMSNDVDNIAFGVQNMHEVWASPIETGIALFLLQRQVAWAAAIPAFLTVIAFVSTHFLSKSTPGRQKSWMQAVRQRVAFASTYLNASATIKMLGLQESLSLILQQFRINELSQQKRFRHMMVKMNLLAGTITNLSPVLTLSVYTGIALHTGRSPLTASATFTTLSIISLLSSPLSNLIYSGPKVTGALECFQRIQAYLLAELKLDDRVTQDPQHLVAPSQVDESEFGISLETQANIASTQDAQTAHLVQTNQADFGWQRQSPATLSNVNINISPASLTVLVGPVGSGKSTLLKAILGEVPCLKGFIHVNAAKIAFCDTKTWIRNRSIRDNICHPLPYDEEWYRTVIFSTALDYDIDSLPQKEHTVIGNNGLSLSGGQRQRIAIARAVYARTKLALFDDSLSALDASTSAQVFTRVFGSQGILRRNGTAVILATHDWKYLADADNAVVFDDGKIREQGPPMELKTFKAGLPDVATGYSVPSHGPPEQLQITTPFTNTAGPDEKSSRKQGDLSDYAYYFRASGRGSMMLYAGTLIIGVFCSQFTNLWVQWWAEENSRTPFGQLSQYVSIYAILATAGAGIWAFCMWLVFCRIVPTSSCNLHEYLVNKVKKAPLYWLTSTDSGVILNRFSQDMNLIDRSLPAEFLKTSNNFLQCVMSAVFICVGAKFMAPLIPLSVFAIYWIQKFYLRTSRQLRHLDLESKSPLYTQFTETLNGIITIRAFGWQSNFQDEHKQLLEESQKPYYFLFVVQRWLTMVLDLVVAGIAVMLAVFSVFIPNIGPIGVSLISLITFNQQLAELINFWTLMETSIGAISRVRSFEKVPTEDLPPENQDPPVTWPSEGSIIFQDVDMSYEPAASPILRHITLNIPPGSKLGICGRTGSGKSSLILALLRMIEIQSGDVIIDGISLQSCPRDAIRCKITVIPQEPVLFPGSVRENIAAFKVIDDDRVLRALEKVELREHVMAHGGLDAKIDDLPLSAGQRQLVCLARAITMKQKILLLDEATSRVDDKTDQLMQQVIRQEFSGCTIIAVAHRAHTLLDFDRIAVIDEGRVVEYDSPAVLIGNHGSLFGRLCDQTRSTL</sequence>
<name>A0A0G4NWF2_PENC3</name>
<dbReference type="Gene3D" id="1.20.1560.10">
    <property type="entry name" value="ABC transporter type 1, transmembrane domain"/>
    <property type="match status" value="2"/>
</dbReference>
<dbReference type="STRING" id="1429867.A0A0G4NWF2"/>
<feature type="transmembrane region" description="Helical" evidence="11">
    <location>
        <begin position="525"/>
        <end position="546"/>
    </location>
</feature>
<feature type="transmembrane region" description="Helical" evidence="11">
    <location>
        <begin position="270"/>
        <end position="297"/>
    </location>
</feature>
<organism evidence="14 15">
    <name type="scientific">Penicillium camemberti (strain FM 013)</name>
    <dbReference type="NCBI Taxonomy" id="1429867"/>
    <lineage>
        <taxon>Eukaryota</taxon>
        <taxon>Fungi</taxon>
        <taxon>Dikarya</taxon>
        <taxon>Ascomycota</taxon>
        <taxon>Pezizomycotina</taxon>
        <taxon>Eurotiomycetes</taxon>
        <taxon>Eurotiomycetidae</taxon>
        <taxon>Eurotiales</taxon>
        <taxon>Aspergillaceae</taxon>
        <taxon>Penicillium</taxon>
    </lineage>
</organism>
<dbReference type="Pfam" id="PF00664">
    <property type="entry name" value="ABC_membrane"/>
    <property type="match status" value="2"/>
</dbReference>
<dbReference type="GO" id="GO:0140359">
    <property type="term" value="F:ABC-type transporter activity"/>
    <property type="evidence" value="ECO:0007669"/>
    <property type="project" value="InterPro"/>
</dbReference>
<dbReference type="Pfam" id="PF00005">
    <property type="entry name" value="ABC_tran"/>
    <property type="match status" value="2"/>
</dbReference>
<dbReference type="InterPro" id="IPR003593">
    <property type="entry name" value="AAA+_ATPase"/>
</dbReference>
<dbReference type="SUPFAM" id="SSF52540">
    <property type="entry name" value="P-loop containing nucleoside triphosphate hydrolases"/>
    <property type="match status" value="2"/>
</dbReference>
<dbReference type="PANTHER" id="PTHR24223">
    <property type="entry name" value="ATP-BINDING CASSETTE SUB-FAMILY C"/>
    <property type="match status" value="1"/>
</dbReference>
<dbReference type="InterPro" id="IPR017871">
    <property type="entry name" value="ABC_transporter-like_CS"/>
</dbReference>
<keyword evidence="10" id="KW-0325">Glycoprotein</keyword>
<evidence type="ECO:0000256" key="3">
    <source>
        <dbReference type="ARBA" id="ARBA00022448"/>
    </source>
</evidence>
<evidence type="ECO:0000259" key="13">
    <source>
        <dbReference type="PROSITE" id="PS50929"/>
    </source>
</evidence>
<feature type="domain" description="ABC transmembrane type-1" evidence="13">
    <location>
        <begin position="271"/>
        <end position="553"/>
    </location>
</feature>
<dbReference type="Proteomes" id="UP000053732">
    <property type="component" value="Unassembled WGS sequence"/>
</dbReference>
<feature type="transmembrane region" description="Helical" evidence="11">
    <location>
        <begin position="491"/>
        <end position="513"/>
    </location>
</feature>
<dbReference type="CDD" id="cd18580">
    <property type="entry name" value="ABC_6TM_ABCC_D2"/>
    <property type="match status" value="1"/>
</dbReference>
<feature type="domain" description="ABC transmembrane type-1" evidence="13">
    <location>
        <begin position="899"/>
        <end position="1170"/>
    </location>
</feature>
<evidence type="ECO:0000313" key="15">
    <source>
        <dbReference type="Proteomes" id="UP000053732"/>
    </source>
</evidence>
<feature type="transmembrane region" description="Helical" evidence="11">
    <location>
        <begin position="309"/>
        <end position="329"/>
    </location>
</feature>
<evidence type="ECO:0000256" key="2">
    <source>
        <dbReference type="ARBA" id="ARBA00009726"/>
    </source>
</evidence>
<evidence type="ECO:0000256" key="7">
    <source>
        <dbReference type="ARBA" id="ARBA00022840"/>
    </source>
</evidence>
<keyword evidence="7" id="KW-0067">ATP-binding</keyword>
<dbReference type="PANTHER" id="PTHR24223:SF399">
    <property type="entry name" value="ABC TRANSPORTER ATNG"/>
    <property type="match status" value="1"/>
</dbReference>
<keyword evidence="5 11" id="KW-0812">Transmembrane</keyword>
<dbReference type="CDD" id="cd18579">
    <property type="entry name" value="ABC_6TM_ABCC_D1"/>
    <property type="match status" value="1"/>
</dbReference>
<dbReference type="Gene3D" id="3.40.50.300">
    <property type="entry name" value="P-loop containing nucleotide triphosphate hydrolases"/>
    <property type="match status" value="2"/>
</dbReference>
<dbReference type="InterPro" id="IPR044746">
    <property type="entry name" value="ABCC_6TM_D1"/>
</dbReference>
<keyword evidence="4" id="KW-1003">Cell membrane</keyword>
<evidence type="ECO:0000256" key="9">
    <source>
        <dbReference type="ARBA" id="ARBA00023136"/>
    </source>
</evidence>
<evidence type="ECO:0000256" key="11">
    <source>
        <dbReference type="SAM" id="Phobius"/>
    </source>
</evidence>
<reference evidence="14 15" key="1">
    <citation type="journal article" date="2014" name="Nat. Commun.">
        <title>Multiple recent horizontal transfers of a large genomic region in cheese making fungi.</title>
        <authorList>
            <person name="Cheeseman K."/>
            <person name="Ropars J."/>
            <person name="Renault P."/>
            <person name="Dupont J."/>
            <person name="Gouzy J."/>
            <person name="Branca A."/>
            <person name="Abraham A.L."/>
            <person name="Ceppi M."/>
            <person name="Conseiller E."/>
            <person name="Debuchy R."/>
            <person name="Malagnac F."/>
            <person name="Goarin A."/>
            <person name="Silar P."/>
            <person name="Lacoste S."/>
            <person name="Sallet E."/>
            <person name="Bensimon A."/>
            <person name="Giraud T."/>
            <person name="Brygoo Y."/>
        </authorList>
    </citation>
    <scope>NUCLEOTIDE SEQUENCE [LARGE SCALE GENOMIC DNA]</scope>
    <source>
        <strain evidence="15">FM 013</strain>
    </source>
</reference>
<evidence type="ECO:0000259" key="12">
    <source>
        <dbReference type="PROSITE" id="PS50893"/>
    </source>
</evidence>
<dbReference type="CDD" id="cd03244">
    <property type="entry name" value="ABCC_MRP_domain2"/>
    <property type="match status" value="1"/>
</dbReference>
<dbReference type="PROSITE" id="PS50893">
    <property type="entry name" value="ABC_TRANSPORTER_2"/>
    <property type="match status" value="2"/>
</dbReference>
<feature type="transmembrane region" description="Helical" evidence="11">
    <location>
        <begin position="96"/>
        <end position="117"/>
    </location>
</feature>
<dbReference type="CDD" id="cd03250">
    <property type="entry name" value="ABCC_MRP_domain1"/>
    <property type="match status" value="1"/>
</dbReference>
<evidence type="ECO:0000256" key="10">
    <source>
        <dbReference type="ARBA" id="ARBA00023180"/>
    </source>
</evidence>
<evidence type="ECO:0000256" key="4">
    <source>
        <dbReference type="ARBA" id="ARBA00022475"/>
    </source>
</evidence>
<keyword evidence="8 11" id="KW-1133">Transmembrane helix</keyword>
<dbReference type="SUPFAM" id="SSF90123">
    <property type="entry name" value="ABC transporter transmembrane region"/>
    <property type="match status" value="2"/>
</dbReference>
<comment type="subcellular location">
    <subcellularLocation>
        <location evidence="1">Cell membrane</location>
        <topology evidence="1">Multi-pass membrane protein</topology>
    </subcellularLocation>
</comment>
<proteinExistence type="inferred from homology"/>
<dbReference type="FunFam" id="1.20.1560.10:FF:000066">
    <property type="entry name" value="ABC multidrug transporter (Eurofung)"/>
    <property type="match status" value="1"/>
</dbReference>
<dbReference type="GO" id="GO:0005524">
    <property type="term" value="F:ATP binding"/>
    <property type="evidence" value="ECO:0007669"/>
    <property type="project" value="UniProtKB-KW"/>
</dbReference>
<feature type="transmembrane region" description="Helical" evidence="11">
    <location>
        <begin position="933"/>
        <end position="955"/>
    </location>
</feature>
<dbReference type="PROSITE" id="PS00211">
    <property type="entry name" value="ABC_TRANSPORTER_1"/>
    <property type="match status" value="2"/>
</dbReference>
<dbReference type="PROSITE" id="PS50929">
    <property type="entry name" value="ABC_TM1F"/>
    <property type="match status" value="2"/>
</dbReference>
<feature type="transmembrane region" description="Helical" evidence="11">
    <location>
        <begin position="892"/>
        <end position="913"/>
    </location>
</feature>
<feature type="transmembrane region" description="Helical" evidence="11">
    <location>
        <begin position="25"/>
        <end position="46"/>
    </location>
</feature>
<feature type="transmembrane region" description="Helical" evidence="11">
    <location>
        <begin position="1014"/>
        <end position="1046"/>
    </location>
</feature>
<dbReference type="GO" id="GO:0005886">
    <property type="term" value="C:plasma membrane"/>
    <property type="evidence" value="ECO:0007669"/>
    <property type="project" value="UniProtKB-SubCell"/>
</dbReference>